<dbReference type="Proteomes" id="UP000824175">
    <property type="component" value="Unassembled WGS sequence"/>
</dbReference>
<reference evidence="4" key="1">
    <citation type="submission" date="2020-10" db="EMBL/GenBank/DDBJ databases">
        <authorList>
            <person name="Gilroy R."/>
        </authorList>
    </citation>
    <scope>NUCLEOTIDE SEQUENCE</scope>
    <source>
        <strain evidence="4">CHK195-11698</strain>
    </source>
</reference>
<keyword evidence="2" id="KW-1133">Transmembrane helix</keyword>
<keyword evidence="2" id="KW-0812">Transmembrane</keyword>
<comment type="caution">
    <text evidence="4">The sequence shown here is derived from an EMBL/GenBank/DDBJ whole genome shotgun (WGS) entry which is preliminary data.</text>
</comment>
<dbReference type="Pfam" id="PF16403">
    <property type="entry name" value="Bact_surface_Ig-like"/>
    <property type="match status" value="1"/>
</dbReference>
<evidence type="ECO:0000256" key="1">
    <source>
        <dbReference type="SAM" id="MobiDB-lite"/>
    </source>
</evidence>
<feature type="transmembrane region" description="Helical" evidence="2">
    <location>
        <begin position="12"/>
        <end position="30"/>
    </location>
</feature>
<dbReference type="Gene3D" id="2.60.40.10">
    <property type="entry name" value="Immunoglobulins"/>
    <property type="match status" value="1"/>
</dbReference>
<dbReference type="InterPro" id="IPR013783">
    <property type="entry name" value="Ig-like_fold"/>
</dbReference>
<proteinExistence type="predicted"/>
<dbReference type="AlphaFoldDB" id="A0A9D1HNB4"/>
<sequence length="288" mass="31460">MEAKKKRMVKCSTALGIIVSSVGIGSWYSANQRKQNQIQLLPFDNEIYTMELGSGMPSDADVFIDTENTSVKMQNTVKDIHLNYTEDQLVTNEDGITYLKKGDYEGIITAGSQKLSFTLHIIDTTAPEAMLSQESVSFEYGTDLTNHDWNQYISVTDLDETSIAIEKDIDTKMAGQYSVKYIITDQSGNSVEKNLSVTINEELESIPSATSAGSSSTPTKKQSSAGSNSSSSDSHSSHSTESSGNESSESSSSVLDRLTPGQNWDSDMHYAGSDRDGTYYEGDWIPVP</sequence>
<reference evidence="4" key="2">
    <citation type="journal article" date="2021" name="PeerJ">
        <title>Extensive microbial diversity within the chicken gut microbiome revealed by metagenomics and culture.</title>
        <authorList>
            <person name="Gilroy R."/>
            <person name="Ravi A."/>
            <person name="Getino M."/>
            <person name="Pursley I."/>
            <person name="Horton D.L."/>
            <person name="Alikhan N.F."/>
            <person name="Baker D."/>
            <person name="Gharbi K."/>
            <person name="Hall N."/>
            <person name="Watson M."/>
            <person name="Adriaenssens E.M."/>
            <person name="Foster-Nyarko E."/>
            <person name="Jarju S."/>
            <person name="Secka A."/>
            <person name="Antonio M."/>
            <person name="Oren A."/>
            <person name="Chaudhuri R.R."/>
            <person name="La Ragione R."/>
            <person name="Hildebrand F."/>
            <person name="Pallen M.J."/>
        </authorList>
    </citation>
    <scope>NUCLEOTIDE SEQUENCE</scope>
    <source>
        <strain evidence="4">CHK195-11698</strain>
    </source>
</reference>
<evidence type="ECO:0000256" key="2">
    <source>
        <dbReference type="SAM" id="Phobius"/>
    </source>
</evidence>
<organism evidence="4 5">
    <name type="scientific">Candidatus Fimiplasma intestinipullorum</name>
    <dbReference type="NCBI Taxonomy" id="2840825"/>
    <lineage>
        <taxon>Bacteria</taxon>
        <taxon>Bacillati</taxon>
        <taxon>Bacillota</taxon>
        <taxon>Clostridia</taxon>
        <taxon>Eubacteriales</taxon>
        <taxon>Candidatus Fimiplasma</taxon>
    </lineage>
</organism>
<dbReference type="InterPro" id="IPR032179">
    <property type="entry name" value="Cry22Aa_Ig-like"/>
</dbReference>
<evidence type="ECO:0000313" key="5">
    <source>
        <dbReference type="Proteomes" id="UP000824175"/>
    </source>
</evidence>
<accession>A0A9D1HNB4</accession>
<name>A0A9D1HNB4_9FIRM</name>
<dbReference type="EMBL" id="DVMJ01000058">
    <property type="protein sequence ID" value="HIU13817.1"/>
    <property type="molecule type" value="Genomic_DNA"/>
</dbReference>
<gene>
    <name evidence="4" type="ORF">IAD15_07075</name>
</gene>
<protein>
    <recommendedName>
        <fullName evidence="3">Pesticidal crystal protein Cry22Aa Ig-like domain-containing protein</fullName>
    </recommendedName>
</protein>
<feature type="compositionally biased region" description="Low complexity" evidence="1">
    <location>
        <begin position="206"/>
        <end position="253"/>
    </location>
</feature>
<feature type="compositionally biased region" description="Basic and acidic residues" evidence="1">
    <location>
        <begin position="266"/>
        <end position="278"/>
    </location>
</feature>
<feature type="domain" description="Pesticidal crystal protein Cry22Aa Ig-like" evidence="3">
    <location>
        <begin position="133"/>
        <end position="197"/>
    </location>
</feature>
<keyword evidence="2" id="KW-0472">Membrane</keyword>
<feature type="region of interest" description="Disordered" evidence="1">
    <location>
        <begin position="206"/>
        <end position="288"/>
    </location>
</feature>
<evidence type="ECO:0000259" key="3">
    <source>
        <dbReference type="Pfam" id="PF16403"/>
    </source>
</evidence>
<evidence type="ECO:0000313" key="4">
    <source>
        <dbReference type="EMBL" id="HIU13817.1"/>
    </source>
</evidence>